<dbReference type="SUPFAM" id="SSF53790">
    <property type="entry name" value="Tetrapyrrole methylase"/>
    <property type="match status" value="1"/>
</dbReference>
<dbReference type="HAMAP" id="MF_01877">
    <property type="entry name" value="16SrRNA_methyltr_I"/>
    <property type="match status" value="1"/>
</dbReference>
<proteinExistence type="inferred from homology"/>
<dbReference type="PANTHER" id="PTHR46111">
    <property type="entry name" value="RIBOSOMAL RNA SMALL SUBUNIT METHYLTRANSFERASE I"/>
    <property type="match status" value="1"/>
</dbReference>
<reference evidence="8 9" key="1">
    <citation type="submission" date="2020-01" db="EMBL/GenBank/DDBJ databases">
        <title>Whole genome sequence of Heliobacterium gestii DSM 11169.</title>
        <authorList>
            <person name="Kyndt J.A."/>
            <person name="Meyer T.E."/>
        </authorList>
    </citation>
    <scope>NUCLEOTIDE SEQUENCE [LARGE SCALE GENOMIC DNA]</scope>
    <source>
        <strain evidence="8 9">DSM 11169</strain>
    </source>
</reference>
<dbReference type="GO" id="GO:0005737">
    <property type="term" value="C:cytoplasm"/>
    <property type="evidence" value="ECO:0007669"/>
    <property type="project" value="UniProtKB-SubCell"/>
</dbReference>
<dbReference type="CDD" id="cd11648">
    <property type="entry name" value="RsmI"/>
    <property type="match status" value="1"/>
</dbReference>
<name>A0A845LEH8_HELGE</name>
<dbReference type="AlphaFoldDB" id="A0A845LEH8"/>
<dbReference type="NCBIfam" id="TIGR00096">
    <property type="entry name" value="16S rRNA (cytidine(1402)-2'-O)-methyltransferase"/>
    <property type="match status" value="1"/>
</dbReference>
<comment type="similarity">
    <text evidence="6">Belongs to the methyltransferase superfamily. RsmI family.</text>
</comment>
<dbReference type="InterPro" id="IPR000878">
    <property type="entry name" value="4pyrrol_Mease"/>
</dbReference>
<dbReference type="InterPro" id="IPR014777">
    <property type="entry name" value="4pyrrole_Mease_sub1"/>
</dbReference>
<feature type="domain" description="Tetrapyrrole methylase" evidence="7">
    <location>
        <begin position="17"/>
        <end position="217"/>
    </location>
</feature>
<keyword evidence="3 6" id="KW-0489">Methyltransferase</keyword>
<dbReference type="InterPro" id="IPR035996">
    <property type="entry name" value="4pyrrol_Methylase_sf"/>
</dbReference>
<sequence>MNDHDDGATDKPSGPGKLILCATPIGNLDDITLRALKALQEADLIAAEDTRHTRKLLSAFDIHVPLTSYHEHNRRHKGAVILDQVAAGATVALVSDAGLPGISDPGEDIVRECVARGLPLEVLPGPSASLTALVLSGLPTGRFVFEGFLPRLKKEFRERLRRLAFEDRTIILYESPHRLRETLESLRDALGPERPAALVRELTKKFEEVRRGSLTELVESVREGVRGECTLVVAGRAPSSREGGLASPAASGDIDQPGESAGGFWNEADGGLYGMAALPESEGERAALLRRRLERLEGQGMDSKAALKTAAQELGLSRREAYRLRLLDPDGEEAPENE</sequence>
<evidence type="ECO:0000259" key="7">
    <source>
        <dbReference type="Pfam" id="PF00590"/>
    </source>
</evidence>
<dbReference type="EMBL" id="WXEX01000005">
    <property type="protein sequence ID" value="MZP42855.1"/>
    <property type="molecule type" value="Genomic_DNA"/>
</dbReference>
<evidence type="ECO:0000256" key="5">
    <source>
        <dbReference type="ARBA" id="ARBA00022691"/>
    </source>
</evidence>
<evidence type="ECO:0000256" key="6">
    <source>
        <dbReference type="HAMAP-Rule" id="MF_01877"/>
    </source>
</evidence>
<keyword evidence="4 6" id="KW-0808">Transferase</keyword>
<dbReference type="GO" id="GO:0070677">
    <property type="term" value="F:rRNA (cytosine-2'-O-)-methyltransferase activity"/>
    <property type="evidence" value="ECO:0007669"/>
    <property type="project" value="UniProtKB-UniRule"/>
</dbReference>
<dbReference type="PANTHER" id="PTHR46111:SF1">
    <property type="entry name" value="RIBOSOMAL RNA SMALL SUBUNIT METHYLTRANSFERASE I"/>
    <property type="match status" value="1"/>
</dbReference>
<comment type="subcellular location">
    <subcellularLocation>
        <location evidence="6">Cytoplasm</location>
    </subcellularLocation>
</comment>
<dbReference type="Gene3D" id="3.30.950.10">
    <property type="entry name" value="Methyltransferase, Cobalt-precorrin-4 Transmethylase, Domain 2"/>
    <property type="match status" value="1"/>
</dbReference>
<comment type="caution">
    <text evidence="8">The sequence shown here is derived from an EMBL/GenBank/DDBJ whole genome shotgun (WGS) entry which is preliminary data.</text>
</comment>
<dbReference type="RefSeq" id="WP_161261428.1">
    <property type="nucleotide sequence ID" value="NZ_JAFBDC010000004.1"/>
</dbReference>
<evidence type="ECO:0000313" key="9">
    <source>
        <dbReference type="Proteomes" id="UP000471031"/>
    </source>
</evidence>
<protein>
    <recommendedName>
        <fullName evidence="6">Ribosomal RNA small subunit methyltransferase I</fullName>
        <ecNumber evidence="6">2.1.1.198</ecNumber>
    </recommendedName>
    <alternativeName>
        <fullName evidence="6">16S rRNA 2'-O-ribose C1402 methyltransferase</fullName>
    </alternativeName>
    <alternativeName>
        <fullName evidence="6">rRNA (cytidine-2'-O-)-methyltransferase RsmI</fullName>
    </alternativeName>
</protein>
<dbReference type="Gene3D" id="3.40.1010.10">
    <property type="entry name" value="Cobalt-precorrin-4 Transmethylase, Domain 1"/>
    <property type="match status" value="1"/>
</dbReference>
<evidence type="ECO:0000256" key="1">
    <source>
        <dbReference type="ARBA" id="ARBA00022490"/>
    </source>
</evidence>
<comment type="function">
    <text evidence="6">Catalyzes the 2'-O-methylation of the ribose of cytidine 1402 (C1402) in 16S rRNA.</text>
</comment>
<dbReference type="FunFam" id="3.30.950.10:FF:000002">
    <property type="entry name" value="Ribosomal RNA small subunit methyltransferase I"/>
    <property type="match status" value="1"/>
</dbReference>
<accession>A0A845LEH8</accession>
<dbReference type="InterPro" id="IPR018063">
    <property type="entry name" value="SAM_MeTrfase_RsmI_CS"/>
</dbReference>
<dbReference type="PROSITE" id="PS01296">
    <property type="entry name" value="RSMI"/>
    <property type="match status" value="1"/>
</dbReference>
<keyword evidence="5 6" id="KW-0949">S-adenosyl-L-methionine</keyword>
<keyword evidence="1 6" id="KW-0963">Cytoplasm</keyword>
<keyword evidence="2 6" id="KW-0698">rRNA processing</keyword>
<gene>
    <name evidence="6 8" type="primary">rsmI</name>
    <name evidence="8" type="ORF">GTO89_07355</name>
</gene>
<comment type="catalytic activity">
    <reaction evidence="6">
        <text>cytidine(1402) in 16S rRNA + S-adenosyl-L-methionine = 2'-O-methylcytidine(1402) in 16S rRNA + S-adenosyl-L-homocysteine + H(+)</text>
        <dbReference type="Rhea" id="RHEA:42924"/>
        <dbReference type="Rhea" id="RHEA-COMP:10285"/>
        <dbReference type="Rhea" id="RHEA-COMP:10286"/>
        <dbReference type="ChEBI" id="CHEBI:15378"/>
        <dbReference type="ChEBI" id="CHEBI:57856"/>
        <dbReference type="ChEBI" id="CHEBI:59789"/>
        <dbReference type="ChEBI" id="CHEBI:74495"/>
        <dbReference type="ChEBI" id="CHEBI:82748"/>
        <dbReference type="EC" id="2.1.1.198"/>
    </reaction>
</comment>
<dbReference type="EC" id="2.1.1.198" evidence="6"/>
<dbReference type="InterPro" id="IPR008189">
    <property type="entry name" value="rRNA_ssu_MeTfrase_I"/>
</dbReference>
<dbReference type="InterPro" id="IPR014776">
    <property type="entry name" value="4pyrrole_Mease_sub2"/>
</dbReference>
<evidence type="ECO:0000256" key="4">
    <source>
        <dbReference type="ARBA" id="ARBA00022679"/>
    </source>
</evidence>
<dbReference type="FunFam" id="3.40.1010.10:FF:000007">
    <property type="entry name" value="Ribosomal RNA small subunit methyltransferase I"/>
    <property type="match status" value="1"/>
</dbReference>
<dbReference type="Pfam" id="PF00590">
    <property type="entry name" value="TP_methylase"/>
    <property type="match status" value="1"/>
</dbReference>
<keyword evidence="9" id="KW-1185">Reference proteome</keyword>
<dbReference type="PIRSF" id="PIRSF005917">
    <property type="entry name" value="MTase_YraL"/>
    <property type="match status" value="1"/>
</dbReference>
<organism evidence="8 9">
    <name type="scientific">Heliomicrobium gestii</name>
    <name type="common">Heliobacterium gestii</name>
    <dbReference type="NCBI Taxonomy" id="2699"/>
    <lineage>
        <taxon>Bacteria</taxon>
        <taxon>Bacillati</taxon>
        <taxon>Bacillota</taxon>
        <taxon>Clostridia</taxon>
        <taxon>Eubacteriales</taxon>
        <taxon>Heliobacteriaceae</taxon>
        <taxon>Heliomicrobium</taxon>
    </lineage>
</organism>
<dbReference type="OrthoDB" id="9809084at2"/>
<dbReference type="Proteomes" id="UP000471031">
    <property type="component" value="Unassembled WGS sequence"/>
</dbReference>
<evidence type="ECO:0000256" key="3">
    <source>
        <dbReference type="ARBA" id="ARBA00022603"/>
    </source>
</evidence>
<evidence type="ECO:0000313" key="8">
    <source>
        <dbReference type="EMBL" id="MZP42855.1"/>
    </source>
</evidence>
<evidence type="ECO:0000256" key="2">
    <source>
        <dbReference type="ARBA" id="ARBA00022552"/>
    </source>
</evidence>